<dbReference type="EMBL" id="BMYK01000002">
    <property type="protein sequence ID" value="GHC72603.1"/>
    <property type="molecule type" value="Genomic_DNA"/>
</dbReference>
<sequence length="213" mass="24041">MREVVALALAKHKGQLLTTEVAKEILRDLNSDHSVDPARFEPRRCGEYRLQCERLRDALADLAEQRGTYLAERFPLRVHSTDWLHLLDLAQSGALVIFTARDAAGALVGSMWLNLGRNADTGAMRLTDDLMYIDPAQRSGMLAARLWRYAEECTFALGVREGVVHLRMENGADRLARFAGYQPDALRFIKSHSGDNFADAPTRHKEKRRDPII</sequence>
<dbReference type="InterPro" id="IPR016181">
    <property type="entry name" value="Acyl_CoA_acyltransferase"/>
</dbReference>
<comment type="caution">
    <text evidence="1">The sequence shown here is derived from an EMBL/GenBank/DDBJ whole genome shotgun (WGS) entry which is preliminary data.</text>
</comment>
<evidence type="ECO:0000313" key="1">
    <source>
        <dbReference type="EMBL" id="GHC72603.1"/>
    </source>
</evidence>
<dbReference type="RefSeq" id="WP_189685726.1">
    <property type="nucleotide sequence ID" value="NZ_BMYK01000002.1"/>
</dbReference>
<reference evidence="2" key="1">
    <citation type="journal article" date="2019" name="Int. J. Syst. Evol. Microbiol.">
        <title>The Global Catalogue of Microorganisms (GCM) 10K type strain sequencing project: providing services to taxonomists for standard genome sequencing and annotation.</title>
        <authorList>
            <consortium name="The Broad Institute Genomics Platform"/>
            <consortium name="The Broad Institute Genome Sequencing Center for Infectious Disease"/>
            <person name="Wu L."/>
            <person name="Ma J."/>
        </authorList>
    </citation>
    <scope>NUCLEOTIDE SEQUENCE [LARGE SCALE GENOMIC DNA]</scope>
    <source>
        <strain evidence="2">KCTC 23314</strain>
    </source>
</reference>
<protein>
    <recommendedName>
        <fullName evidence="3">N-acetyltransferase domain-containing protein</fullName>
    </recommendedName>
</protein>
<name>A0ABQ3FWG6_9BURK</name>
<accession>A0ABQ3FWG6</accession>
<organism evidence="1 2">
    <name type="scientific">Pseudorhodoferax aquiterrae</name>
    <dbReference type="NCBI Taxonomy" id="747304"/>
    <lineage>
        <taxon>Bacteria</taxon>
        <taxon>Pseudomonadati</taxon>
        <taxon>Pseudomonadota</taxon>
        <taxon>Betaproteobacteria</taxon>
        <taxon>Burkholderiales</taxon>
        <taxon>Comamonadaceae</taxon>
    </lineage>
</organism>
<keyword evidence="2" id="KW-1185">Reference proteome</keyword>
<dbReference type="Proteomes" id="UP000626210">
    <property type="component" value="Unassembled WGS sequence"/>
</dbReference>
<evidence type="ECO:0000313" key="2">
    <source>
        <dbReference type="Proteomes" id="UP000626210"/>
    </source>
</evidence>
<gene>
    <name evidence="1" type="ORF">GCM10007320_08590</name>
</gene>
<dbReference type="SUPFAM" id="SSF55729">
    <property type="entry name" value="Acyl-CoA N-acyltransferases (Nat)"/>
    <property type="match status" value="1"/>
</dbReference>
<dbReference type="Gene3D" id="3.40.630.30">
    <property type="match status" value="1"/>
</dbReference>
<proteinExistence type="predicted"/>
<evidence type="ECO:0008006" key="3">
    <source>
        <dbReference type="Google" id="ProtNLM"/>
    </source>
</evidence>